<dbReference type="EMBL" id="JACJTA010000019">
    <property type="protein sequence ID" value="MBD2605121.1"/>
    <property type="molecule type" value="Genomic_DNA"/>
</dbReference>
<gene>
    <name evidence="1" type="ORF">H6G81_11405</name>
</gene>
<proteinExistence type="predicted"/>
<protein>
    <submittedName>
        <fullName evidence="1">Uncharacterized protein</fullName>
    </submittedName>
</protein>
<comment type="caution">
    <text evidence="1">The sequence shown here is derived from an EMBL/GenBank/DDBJ whole genome shotgun (WGS) entry which is preliminary data.</text>
</comment>
<reference evidence="1 2" key="1">
    <citation type="journal article" date="2020" name="ISME J.">
        <title>Comparative genomics reveals insights into cyanobacterial evolution and habitat adaptation.</title>
        <authorList>
            <person name="Chen M.Y."/>
            <person name="Teng W.K."/>
            <person name="Zhao L."/>
            <person name="Hu C.X."/>
            <person name="Zhou Y.K."/>
            <person name="Han B.P."/>
            <person name="Song L.R."/>
            <person name="Shu W.S."/>
        </authorList>
    </citation>
    <scope>NUCLEOTIDE SEQUENCE [LARGE SCALE GENOMIC DNA]</scope>
    <source>
        <strain evidence="1 2">FACHB-248</strain>
    </source>
</reference>
<evidence type="ECO:0000313" key="2">
    <source>
        <dbReference type="Proteomes" id="UP000660380"/>
    </source>
</evidence>
<dbReference type="Proteomes" id="UP000660380">
    <property type="component" value="Unassembled WGS sequence"/>
</dbReference>
<sequence>MNYLEWNLDMEEGANLYDPVGNIKISGDEGIITEEYTYIDAFFEAFVEGVERMKVEDIVRVDPLVEPNDIIFSQKNSLLEIKYGSQKAIIFNKSQFLEEVKNAVTKLIEILDEFADSTKQERREMFRRHLCWRQKAEGNPPLLIVGLKQGRFIPSVQAILSIIICFNWALNPQSKF</sequence>
<evidence type="ECO:0000313" key="1">
    <source>
        <dbReference type="EMBL" id="MBD2605121.1"/>
    </source>
</evidence>
<organism evidence="1 2">
    <name type="scientific">Scytonema hofmannii FACHB-248</name>
    <dbReference type="NCBI Taxonomy" id="1842502"/>
    <lineage>
        <taxon>Bacteria</taxon>
        <taxon>Bacillati</taxon>
        <taxon>Cyanobacteriota</taxon>
        <taxon>Cyanophyceae</taxon>
        <taxon>Nostocales</taxon>
        <taxon>Scytonemataceae</taxon>
        <taxon>Scytonema</taxon>
    </lineage>
</organism>
<name>A0ABR8GQ89_9CYAN</name>
<keyword evidence="2" id="KW-1185">Reference proteome</keyword>
<dbReference type="RefSeq" id="WP_190909731.1">
    <property type="nucleotide sequence ID" value="NZ_JACJTA010000019.1"/>
</dbReference>
<accession>A0ABR8GQ89</accession>